<accession>A0A4Y4DID8</accession>
<dbReference type="EMBL" id="BJNY01000001">
    <property type="protein sequence ID" value="GED04726.1"/>
    <property type="molecule type" value="Genomic_DNA"/>
</dbReference>
<dbReference type="Pfam" id="PF04545">
    <property type="entry name" value="Sigma70_r4"/>
    <property type="match status" value="1"/>
</dbReference>
<protein>
    <submittedName>
        <fullName evidence="2">Transcriptional regulator</fullName>
    </submittedName>
</protein>
<dbReference type="Proteomes" id="UP000316612">
    <property type="component" value="Unassembled WGS sequence"/>
</dbReference>
<comment type="caution">
    <text evidence="2">The sequence shown here is derived from an EMBL/GenBank/DDBJ whole genome shotgun (WGS) entry which is preliminary data.</text>
</comment>
<reference evidence="2 3" key="1">
    <citation type="submission" date="2019-06" db="EMBL/GenBank/DDBJ databases">
        <title>Whole genome shotgun sequence of Glutamicibacter uratoxydans NBRC 15515.</title>
        <authorList>
            <person name="Hosoyama A."/>
            <person name="Uohara A."/>
            <person name="Ohji S."/>
            <person name="Ichikawa N."/>
        </authorList>
    </citation>
    <scope>NUCLEOTIDE SEQUENCE [LARGE SCALE GENOMIC DNA]</scope>
    <source>
        <strain evidence="2 3">NBRC 15515</strain>
    </source>
</reference>
<proteinExistence type="predicted"/>
<feature type="domain" description="RNA polymerase sigma-70 region 4" evidence="1">
    <location>
        <begin position="152"/>
        <end position="179"/>
    </location>
</feature>
<evidence type="ECO:0000259" key="1">
    <source>
        <dbReference type="Pfam" id="PF04545"/>
    </source>
</evidence>
<dbReference type="GO" id="GO:0003700">
    <property type="term" value="F:DNA-binding transcription factor activity"/>
    <property type="evidence" value="ECO:0007669"/>
    <property type="project" value="InterPro"/>
</dbReference>
<dbReference type="Gene3D" id="1.10.10.10">
    <property type="entry name" value="Winged helix-like DNA-binding domain superfamily/Winged helix DNA-binding domain"/>
    <property type="match status" value="1"/>
</dbReference>
<evidence type="ECO:0000313" key="2">
    <source>
        <dbReference type="EMBL" id="GED04726.1"/>
    </source>
</evidence>
<dbReference type="AlphaFoldDB" id="A0A4Y4DID8"/>
<organism evidence="2 3">
    <name type="scientific">Glutamicibacter uratoxydans</name>
    <name type="common">Arthrobacter uratoxydans</name>
    <dbReference type="NCBI Taxonomy" id="43667"/>
    <lineage>
        <taxon>Bacteria</taxon>
        <taxon>Bacillati</taxon>
        <taxon>Actinomycetota</taxon>
        <taxon>Actinomycetes</taxon>
        <taxon>Micrococcales</taxon>
        <taxon>Micrococcaceae</taxon>
        <taxon>Glutamicibacter</taxon>
    </lineage>
</organism>
<name>A0A4Y4DID8_GLUUR</name>
<dbReference type="InterPro" id="IPR036388">
    <property type="entry name" value="WH-like_DNA-bd_sf"/>
</dbReference>
<gene>
    <name evidence="2" type="ORF">AUR04nite_02580</name>
</gene>
<keyword evidence="3" id="KW-1185">Reference proteome</keyword>
<sequence length="205" mass="22293">MFYHCLMIVLTIDQRRSRSSEDKVEALVKQANATVPVVRPFQRTAGDEVQAVLDNASEAIRLAVMMAASGDWSVGLGFGQVETPLPKETRAGRGPAFEFARVAVERAKNTNAHIAVHGPSTEATRLEAELQLTACIVAKRRATAWEAGTLADEGMTQQQIAAQLGITQQAVSSRLSAALWFEANRMMDESAKSLARQLQMLGEQP</sequence>
<evidence type="ECO:0000313" key="3">
    <source>
        <dbReference type="Proteomes" id="UP000316612"/>
    </source>
</evidence>
<dbReference type="InterPro" id="IPR007630">
    <property type="entry name" value="RNA_pol_sigma70_r4"/>
</dbReference>
<dbReference type="GO" id="GO:0006352">
    <property type="term" value="P:DNA-templated transcription initiation"/>
    <property type="evidence" value="ECO:0007669"/>
    <property type="project" value="InterPro"/>
</dbReference>